<dbReference type="NCBIfam" id="NF033644">
    <property type="entry name" value="antiterm_UpxY"/>
    <property type="match status" value="1"/>
</dbReference>
<dbReference type="InterPro" id="IPR006645">
    <property type="entry name" value="NGN-like_dom"/>
</dbReference>
<evidence type="ECO:0000256" key="1">
    <source>
        <dbReference type="ARBA" id="ARBA00023163"/>
    </source>
</evidence>
<dbReference type="AlphaFoldDB" id="A0A1H4BCS3"/>
<evidence type="ECO:0000313" key="4">
    <source>
        <dbReference type="Proteomes" id="UP000198846"/>
    </source>
</evidence>
<accession>A0A1H4BCS3</accession>
<dbReference type="EMBL" id="FNQK01000014">
    <property type="protein sequence ID" value="SEA45854.1"/>
    <property type="molecule type" value="Genomic_DNA"/>
</dbReference>
<dbReference type="STRING" id="283786.SAMN04487990_11417"/>
<feature type="domain" description="NusG-like N-terminal" evidence="2">
    <location>
        <begin position="4"/>
        <end position="100"/>
    </location>
</feature>
<gene>
    <name evidence="3" type="ORF">SAMN04487990_11417</name>
</gene>
<evidence type="ECO:0000259" key="2">
    <source>
        <dbReference type="Pfam" id="PF02357"/>
    </source>
</evidence>
<dbReference type="Proteomes" id="UP000198846">
    <property type="component" value="Unassembled WGS sequence"/>
</dbReference>
<dbReference type="Gene3D" id="3.30.70.940">
    <property type="entry name" value="NusG, N-terminal domain"/>
    <property type="match status" value="1"/>
</dbReference>
<proteinExistence type="predicted"/>
<dbReference type="InterPro" id="IPR036735">
    <property type="entry name" value="NGN_dom_sf"/>
</dbReference>
<sequence>MQEKKWYVLYVKGNHEKKVEKRINDLGLENLTAFCPSRTEVRVWSDRKKKIQVPLLSRVVFIHSTETERAHVFGIPGTVRYLYDQGQPGIVRDVEIEQLRSVLESTDILSHTTEEFKPGTALQLDGYGLDNQEGVVVKSTKNNVWIALSSVGFVVKLQIN</sequence>
<dbReference type="Pfam" id="PF02357">
    <property type="entry name" value="NusG"/>
    <property type="match status" value="1"/>
</dbReference>
<dbReference type="SUPFAM" id="SSF82679">
    <property type="entry name" value="N-utilization substance G protein NusG, N-terminal domain"/>
    <property type="match status" value="1"/>
</dbReference>
<evidence type="ECO:0000313" key="3">
    <source>
        <dbReference type="EMBL" id="SEA45854.1"/>
    </source>
</evidence>
<dbReference type="CDD" id="cd09895">
    <property type="entry name" value="NGN_SP_UpxY"/>
    <property type="match status" value="1"/>
</dbReference>
<reference evidence="3 4" key="1">
    <citation type="submission" date="2016-10" db="EMBL/GenBank/DDBJ databases">
        <authorList>
            <person name="de Groot N.N."/>
        </authorList>
    </citation>
    <scope>NUCLEOTIDE SEQUENCE [LARGE SCALE GENOMIC DNA]</scope>
    <source>
        <strain evidence="3 4">DSM 23842</strain>
    </source>
</reference>
<organism evidence="3 4">
    <name type="scientific">Bizionia paragorgiae</name>
    <dbReference type="NCBI Taxonomy" id="283786"/>
    <lineage>
        <taxon>Bacteria</taxon>
        <taxon>Pseudomonadati</taxon>
        <taxon>Bacteroidota</taxon>
        <taxon>Flavobacteriia</taxon>
        <taxon>Flavobacteriales</taxon>
        <taxon>Flavobacteriaceae</taxon>
        <taxon>Bizionia</taxon>
    </lineage>
</organism>
<dbReference type="OrthoDB" id="9796143at2"/>
<name>A0A1H4BCS3_BIZPA</name>
<keyword evidence="4" id="KW-1185">Reference proteome</keyword>
<dbReference type="GO" id="GO:0006354">
    <property type="term" value="P:DNA-templated transcription elongation"/>
    <property type="evidence" value="ECO:0007669"/>
    <property type="project" value="InterPro"/>
</dbReference>
<protein>
    <submittedName>
        <fullName evidence="3">Transcription antitermination factor NusG</fullName>
    </submittedName>
</protein>
<keyword evidence="1" id="KW-0804">Transcription</keyword>